<dbReference type="GO" id="GO:0005886">
    <property type="term" value="C:plasma membrane"/>
    <property type="evidence" value="ECO:0007669"/>
    <property type="project" value="UniProtKB-SubCell"/>
</dbReference>
<protein>
    <submittedName>
        <fullName evidence="5">Uncharacterized protein YjiK</fullName>
    </submittedName>
</protein>
<dbReference type="Proteomes" id="UP000248054">
    <property type="component" value="Unassembled WGS sequence"/>
</dbReference>
<evidence type="ECO:0000313" key="6">
    <source>
        <dbReference type="Proteomes" id="UP000248054"/>
    </source>
</evidence>
<dbReference type="RefSeq" id="WP_158524972.1">
    <property type="nucleotide sequence ID" value="NZ_BMWQ01000001.1"/>
</dbReference>
<organism evidence="5 6">
    <name type="scientific">Winogradskyella epiphytica</name>
    <dbReference type="NCBI Taxonomy" id="262005"/>
    <lineage>
        <taxon>Bacteria</taxon>
        <taxon>Pseudomonadati</taxon>
        <taxon>Bacteroidota</taxon>
        <taxon>Flavobacteriia</taxon>
        <taxon>Flavobacteriales</taxon>
        <taxon>Flavobacteriaceae</taxon>
        <taxon>Winogradskyella</taxon>
    </lineage>
</organism>
<dbReference type="Pfam" id="PF06977">
    <property type="entry name" value="SdiA-regulated"/>
    <property type="match status" value="1"/>
</dbReference>
<comment type="subcellular location">
    <subcellularLocation>
        <location evidence="1">Cell membrane</location>
    </subcellularLocation>
</comment>
<comment type="caution">
    <text evidence="5">The sequence shown here is derived from an EMBL/GenBank/DDBJ whole genome shotgun (WGS) entry which is preliminary data.</text>
</comment>
<evidence type="ECO:0000256" key="2">
    <source>
        <dbReference type="ARBA" id="ARBA00009852"/>
    </source>
</evidence>
<proteinExistence type="inferred from homology"/>
<dbReference type="InterPro" id="IPR011042">
    <property type="entry name" value="6-blade_b-propeller_TolB-like"/>
</dbReference>
<reference evidence="5 6" key="1">
    <citation type="submission" date="2018-06" db="EMBL/GenBank/DDBJ databases">
        <title>Genomic Encyclopedia of Type Strains, Phase III (KMG-III): the genomes of soil and plant-associated and newly described type strains.</title>
        <authorList>
            <person name="Whitman W."/>
        </authorList>
    </citation>
    <scope>NUCLEOTIDE SEQUENCE [LARGE SCALE GENOMIC DNA]</scope>
    <source>
        <strain evidence="5 6">CECT 7945</strain>
    </source>
</reference>
<dbReference type="EMBL" id="QJTD01000001">
    <property type="protein sequence ID" value="PYE82757.1"/>
    <property type="molecule type" value="Genomic_DNA"/>
</dbReference>
<sequence length="295" mass="33520">MKITKSNVTVIITLIFSAILLALQGPVTKALVKKSDRLNAKYAVHYTIKSTFTLPDILREISGIVWLDENTFASIQDEDGFIYVYDVAENEIKDKIEFANSGDYEGIAINENDAYVMRSDGLLFVVKNYRSEHPEISEIQTPFSSDNDIESLNYDPDNNRLLTAPKEEDLITKNIKGIYQIPLKTMRMDSMPIIKINLKSEKLKPFRHKKIHKTFNPSGMAIHPITKEIYLVDGKKPKLMVLNMKGEILKALPLDKRKFAQPEGITFSDDGRLFISNEAGNKHDNGNILEVELKE</sequence>
<accession>A0A2V4XVE8</accession>
<comment type="similarity">
    <text evidence="2">Belongs to the YjiK family.</text>
</comment>
<dbReference type="Gene3D" id="2.120.10.30">
    <property type="entry name" value="TolB, C-terminal domain"/>
    <property type="match status" value="1"/>
</dbReference>
<evidence type="ECO:0000256" key="3">
    <source>
        <dbReference type="ARBA" id="ARBA00022475"/>
    </source>
</evidence>
<dbReference type="OrthoDB" id="5292493at2"/>
<dbReference type="InterPro" id="IPR009722">
    <property type="entry name" value="YjiK/CarP"/>
</dbReference>
<gene>
    <name evidence="5" type="ORF">DFQ11_101182</name>
</gene>
<keyword evidence="3" id="KW-1003">Cell membrane</keyword>
<keyword evidence="4" id="KW-0472">Membrane</keyword>
<name>A0A2V4XVE8_9FLAO</name>
<dbReference type="SUPFAM" id="SSF50969">
    <property type="entry name" value="YVTN repeat-like/Quinoprotein amine dehydrogenase"/>
    <property type="match status" value="1"/>
</dbReference>
<dbReference type="AlphaFoldDB" id="A0A2V4XVE8"/>
<evidence type="ECO:0000313" key="5">
    <source>
        <dbReference type="EMBL" id="PYE82757.1"/>
    </source>
</evidence>
<evidence type="ECO:0000256" key="4">
    <source>
        <dbReference type="ARBA" id="ARBA00023136"/>
    </source>
</evidence>
<keyword evidence="6" id="KW-1185">Reference proteome</keyword>
<evidence type="ECO:0000256" key="1">
    <source>
        <dbReference type="ARBA" id="ARBA00004236"/>
    </source>
</evidence>
<dbReference type="InterPro" id="IPR011044">
    <property type="entry name" value="Quino_amine_DH_bsu"/>
</dbReference>